<name>A0A7S0LX77_9CRYP</name>
<dbReference type="AlphaFoldDB" id="A0A7S0LX77"/>
<accession>A0A7S0LX77</accession>
<evidence type="ECO:0000313" key="1">
    <source>
        <dbReference type="EMBL" id="CAD8625256.1"/>
    </source>
</evidence>
<gene>
    <name evidence="1" type="ORF">CCUR1050_LOCUS2933</name>
</gene>
<dbReference type="EMBL" id="HBEZ01005242">
    <property type="protein sequence ID" value="CAD8625256.1"/>
    <property type="molecule type" value="Transcribed_RNA"/>
</dbReference>
<reference evidence="1" key="1">
    <citation type="submission" date="2021-01" db="EMBL/GenBank/DDBJ databases">
        <authorList>
            <person name="Corre E."/>
            <person name="Pelletier E."/>
            <person name="Niang G."/>
            <person name="Scheremetjew M."/>
            <person name="Finn R."/>
            <person name="Kale V."/>
            <person name="Holt S."/>
            <person name="Cochrane G."/>
            <person name="Meng A."/>
            <person name="Brown T."/>
            <person name="Cohen L."/>
        </authorList>
    </citation>
    <scope>NUCLEOTIDE SEQUENCE</scope>
    <source>
        <strain evidence="1">CCAP979/52</strain>
    </source>
</reference>
<organism evidence="1">
    <name type="scientific">Cryptomonas curvata</name>
    <dbReference type="NCBI Taxonomy" id="233186"/>
    <lineage>
        <taxon>Eukaryota</taxon>
        <taxon>Cryptophyceae</taxon>
        <taxon>Cryptomonadales</taxon>
        <taxon>Cryptomonadaceae</taxon>
        <taxon>Cryptomonas</taxon>
    </lineage>
</organism>
<protein>
    <submittedName>
        <fullName evidence="1">Uncharacterized protein</fullName>
    </submittedName>
</protein>
<proteinExistence type="predicted"/>
<sequence length="111" mass="12735">MDGSLARLMEVKAWGYSDMHNKIEMARPIPSDPYTALAALVALRDQCRNDGIAKLDKEWFFNDPTQEKYKKVALQFISTGYQDCLNAEADYHGICKMRNEQKKIAESQKTE</sequence>